<protein>
    <submittedName>
        <fullName evidence="2">PcfJ domain-containing protein</fullName>
    </submittedName>
</protein>
<dbReference type="Pfam" id="PF14284">
    <property type="entry name" value="PcfJ"/>
    <property type="match status" value="1"/>
</dbReference>
<accession>A0ABS6W0C4</accession>
<sequence length="442" mass="52542">MKPRTKLEIEVFRLSKRLPNLDRKQKEWAYDKCLDHKGFATKSRVICMDCGKTFSPDLVNRKRAVCPHCETKLKIENTRKRTDHQVNFFAQAHVYGEYQIVRNFELIANYRKGKKVSFILTEILQYWIRPDGKNTMVGLLHHTQGYCNSWGGDWAIRKNYSRSIYNWNVLKYKIYPFKYTPDSEFKSEYKKYGIDYNLDGLTLTDAIKILPENPRAETLLKAKQYDLLFRCKDYPSDISYNWPSIKICLRNRYKIKDASLYIDYLDLLRYFNKDLRNAKYVCPKNFKKAHDTLVKKKQKIQERQRRMNQEEQKKKRIERDRTANIRYQKNKKPFIGLKFSKGKIQISFLNNTNEIKEEGEILHHCVYVNEYHDKNTLLFSALVDGVKTATVEVDTDLLQVVQVRGKYNNPTDYDDKIRKILEDNMFKIGEIVNASEKYNIAS</sequence>
<dbReference type="RefSeq" id="WP_219039571.1">
    <property type="nucleotide sequence ID" value="NZ_JAHWDF010000004.1"/>
</dbReference>
<keyword evidence="1" id="KW-0175">Coiled coil</keyword>
<evidence type="ECO:0000313" key="2">
    <source>
        <dbReference type="EMBL" id="MBW2961291.1"/>
    </source>
</evidence>
<feature type="coiled-coil region" evidence="1">
    <location>
        <begin position="290"/>
        <end position="320"/>
    </location>
</feature>
<name>A0ABS6W0C4_9FLAO</name>
<dbReference type="Proteomes" id="UP000719267">
    <property type="component" value="Unassembled WGS sequence"/>
</dbReference>
<evidence type="ECO:0000256" key="1">
    <source>
        <dbReference type="SAM" id="Coils"/>
    </source>
</evidence>
<evidence type="ECO:0000313" key="3">
    <source>
        <dbReference type="Proteomes" id="UP000719267"/>
    </source>
</evidence>
<gene>
    <name evidence="2" type="ORF">KW502_05715</name>
</gene>
<dbReference type="InterPro" id="IPR025586">
    <property type="entry name" value="PcfJ"/>
</dbReference>
<reference evidence="2 3" key="1">
    <citation type="submission" date="2021-07" db="EMBL/GenBank/DDBJ databases">
        <title>Mesonia aestuariivivens sp. nov., isolated from a tidal flat.</title>
        <authorList>
            <person name="Kim Y.-O."/>
            <person name="Yoon J.-H."/>
        </authorList>
    </citation>
    <scope>NUCLEOTIDE SEQUENCE [LARGE SCALE GENOMIC DNA]</scope>
    <source>
        <strain evidence="2 3">JHPTF-M18</strain>
    </source>
</reference>
<proteinExistence type="predicted"/>
<dbReference type="EMBL" id="JAHWDF010000004">
    <property type="protein sequence ID" value="MBW2961291.1"/>
    <property type="molecule type" value="Genomic_DNA"/>
</dbReference>
<comment type="caution">
    <text evidence="2">The sequence shown here is derived from an EMBL/GenBank/DDBJ whole genome shotgun (WGS) entry which is preliminary data.</text>
</comment>
<organism evidence="2 3">
    <name type="scientific">Mesonia aestuariivivens</name>
    <dbReference type="NCBI Taxonomy" id="2796128"/>
    <lineage>
        <taxon>Bacteria</taxon>
        <taxon>Pseudomonadati</taxon>
        <taxon>Bacteroidota</taxon>
        <taxon>Flavobacteriia</taxon>
        <taxon>Flavobacteriales</taxon>
        <taxon>Flavobacteriaceae</taxon>
        <taxon>Mesonia</taxon>
    </lineage>
</organism>
<keyword evidence="3" id="KW-1185">Reference proteome</keyword>